<dbReference type="PANTHER" id="PTHR39190:SF1">
    <property type="entry name" value="FLAGELLAR ASSEMBLY FACTOR FLIW"/>
    <property type="match status" value="1"/>
</dbReference>
<keyword evidence="6" id="KW-1185">Reference proteome</keyword>
<comment type="subcellular location">
    <subcellularLocation>
        <location evidence="4">Cytoplasm</location>
    </subcellularLocation>
</comment>
<comment type="subunit">
    <text evidence="4">Interacts with translational regulator CsrA and flagellin(s).</text>
</comment>
<dbReference type="RefSeq" id="WP_167696039.1">
    <property type="nucleotide sequence ID" value="NZ_CP118181.1"/>
</dbReference>
<evidence type="ECO:0000313" key="5">
    <source>
        <dbReference type="EMBL" id="NIZ69971.1"/>
    </source>
</evidence>
<keyword evidence="4" id="KW-0143">Chaperone</keyword>
<reference evidence="5" key="1">
    <citation type="submission" date="2020-03" db="EMBL/GenBank/DDBJ databases">
        <title>Spirochaetal bacteria isolated from arthropods constitute a novel genus Entomospira genus novum within the order Spirochaetales.</title>
        <authorList>
            <person name="Grana-Miraglia L."/>
            <person name="Sikutova S."/>
            <person name="Fingerle V."/>
            <person name="Sing A."/>
            <person name="Castillo-Ramirez S."/>
            <person name="Margos G."/>
            <person name="Rudolf I."/>
        </authorList>
    </citation>
    <scope>NUCLEOTIDE SEQUENCE</scope>
    <source>
        <strain evidence="5">BR149</strain>
    </source>
</reference>
<dbReference type="SUPFAM" id="SSF141457">
    <property type="entry name" value="BH3618-like"/>
    <property type="match status" value="1"/>
</dbReference>
<keyword evidence="5" id="KW-0969">Cilium</keyword>
<dbReference type="GO" id="GO:0005737">
    <property type="term" value="C:cytoplasm"/>
    <property type="evidence" value="ECO:0007669"/>
    <property type="project" value="UniProtKB-SubCell"/>
</dbReference>
<protein>
    <recommendedName>
        <fullName evidence="4">Flagellar assembly factor FliW</fullName>
    </recommendedName>
</protein>
<comment type="similarity">
    <text evidence="4">Belongs to the FliW family.</text>
</comment>
<dbReference type="AlphaFoldDB" id="A0A968GG63"/>
<dbReference type="Gene3D" id="2.30.290.10">
    <property type="entry name" value="BH3618-like"/>
    <property type="match status" value="1"/>
</dbReference>
<comment type="function">
    <text evidence="4">Acts as an anti-CsrA protein, binds CsrA and prevents it from repressing translation of its target genes, one of which is flagellin. Binds to flagellin and participates in the assembly of the flagellum.</text>
</comment>
<dbReference type="PANTHER" id="PTHR39190">
    <property type="entry name" value="FLAGELLAR ASSEMBLY FACTOR FLIW"/>
    <property type="match status" value="1"/>
</dbReference>
<evidence type="ECO:0000256" key="2">
    <source>
        <dbReference type="ARBA" id="ARBA00022795"/>
    </source>
</evidence>
<dbReference type="InterPro" id="IPR024046">
    <property type="entry name" value="Flagellar_assmbl_FliW_dom_sf"/>
</dbReference>
<evidence type="ECO:0000313" key="6">
    <source>
        <dbReference type="Proteomes" id="UP000778951"/>
    </source>
</evidence>
<proteinExistence type="inferred from homology"/>
<evidence type="ECO:0000256" key="4">
    <source>
        <dbReference type="HAMAP-Rule" id="MF_01185"/>
    </source>
</evidence>
<dbReference type="HAMAP" id="MF_01185">
    <property type="entry name" value="FliW"/>
    <property type="match status" value="1"/>
</dbReference>
<evidence type="ECO:0000256" key="3">
    <source>
        <dbReference type="ARBA" id="ARBA00022845"/>
    </source>
</evidence>
<keyword evidence="2 4" id="KW-1005">Bacterial flagellum biogenesis</keyword>
<dbReference type="Proteomes" id="UP000778951">
    <property type="component" value="Unassembled WGS sequence"/>
</dbReference>
<organism evidence="5 6">
    <name type="scientific">Entomospira culicis</name>
    <dbReference type="NCBI Taxonomy" id="2719989"/>
    <lineage>
        <taxon>Bacteria</taxon>
        <taxon>Pseudomonadati</taxon>
        <taxon>Spirochaetota</taxon>
        <taxon>Spirochaetia</taxon>
        <taxon>Spirochaetales</taxon>
        <taxon>Spirochaetaceae</taxon>
        <taxon>Entomospira</taxon>
    </lineage>
</organism>
<gene>
    <name evidence="4" type="primary">fliW</name>
    <name evidence="5" type="ORF">HCT48_07095</name>
</gene>
<sequence length="154" mass="17512">MTTIESKDYGAVTVDEETQIYLFDGGIPAFEHLRRWAIFEADRAPFFIFQSLDERDVAFFVMNPWLCRKDYEVKLEQGDLLSLGLNSTDSDAVMIFSILSIPAGEPHLMSINLQAPLVFNQTNQQGMQVILSDHRWGIRHIVSQELAREGEASC</sequence>
<keyword evidence="5" id="KW-0966">Cell projection</keyword>
<keyword evidence="1 4" id="KW-0963">Cytoplasm</keyword>
<keyword evidence="3 4" id="KW-0810">Translation regulation</keyword>
<accession>A0A968GG63</accession>
<dbReference type="Pfam" id="PF02623">
    <property type="entry name" value="FliW"/>
    <property type="match status" value="1"/>
</dbReference>
<dbReference type="GO" id="GO:0044780">
    <property type="term" value="P:bacterial-type flagellum assembly"/>
    <property type="evidence" value="ECO:0007669"/>
    <property type="project" value="UniProtKB-UniRule"/>
</dbReference>
<comment type="caution">
    <text evidence="5">The sequence shown here is derived from an EMBL/GenBank/DDBJ whole genome shotgun (WGS) entry which is preliminary data.</text>
</comment>
<dbReference type="InterPro" id="IPR003775">
    <property type="entry name" value="Flagellar_assembly_factor_FliW"/>
</dbReference>
<dbReference type="GO" id="GO:0006417">
    <property type="term" value="P:regulation of translation"/>
    <property type="evidence" value="ECO:0007669"/>
    <property type="project" value="UniProtKB-KW"/>
</dbReference>
<dbReference type="EMBL" id="JAATLM010000001">
    <property type="protein sequence ID" value="NIZ69971.1"/>
    <property type="molecule type" value="Genomic_DNA"/>
</dbReference>
<name>A0A968GG63_9SPIO</name>
<keyword evidence="5" id="KW-0282">Flagellum</keyword>
<evidence type="ECO:0000256" key="1">
    <source>
        <dbReference type="ARBA" id="ARBA00022490"/>
    </source>
</evidence>